<keyword evidence="6" id="KW-0677">Repeat</keyword>
<comment type="pathway">
    <text evidence="13">Pyrimidine metabolism.</text>
</comment>
<dbReference type="InterPro" id="IPR046848">
    <property type="entry name" value="E_motif"/>
</dbReference>
<protein>
    <recommendedName>
        <fullName evidence="2">thymidine kinase</fullName>
        <ecNumber evidence="2">2.7.1.21</ecNumber>
    </recommendedName>
</protein>
<comment type="catalytic activity">
    <reaction evidence="12">
        <text>thymidine + ATP = dTMP + ADP + H(+)</text>
        <dbReference type="Rhea" id="RHEA:19129"/>
        <dbReference type="ChEBI" id="CHEBI:15378"/>
        <dbReference type="ChEBI" id="CHEBI:17748"/>
        <dbReference type="ChEBI" id="CHEBI:30616"/>
        <dbReference type="ChEBI" id="CHEBI:63528"/>
        <dbReference type="ChEBI" id="CHEBI:456216"/>
        <dbReference type="EC" id="2.7.1.21"/>
    </reaction>
</comment>
<evidence type="ECO:0000256" key="2">
    <source>
        <dbReference type="ARBA" id="ARBA00012118"/>
    </source>
</evidence>
<keyword evidence="9" id="KW-0862">Zinc</keyword>
<dbReference type="OrthoDB" id="439028at2759"/>
<dbReference type="EC" id="2.7.1.21" evidence="2"/>
<dbReference type="AlphaFoldDB" id="A0A2Z6NXI8"/>
<keyword evidence="8" id="KW-0418">Kinase</keyword>
<evidence type="ECO:0000313" key="15">
    <source>
        <dbReference type="EMBL" id="GAU48914.1"/>
    </source>
</evidence>
<evidence type="ECO:0000256" key="14">
    <source>
        <dbReference type="PROSITE-ProRule" id="PRU00708"/>
    </source>
</evidence>
<evidence type="ECO:0000256" key="11">
    <source>
        <dbReference type="ARBA" id="ARBA00025704"/>
    </source>
</evidence>
<evidence type="ECO:0000256" key="3">
    <source>
        <dbReference type="ARBA" id="ARBA00022634"/>
    </source>
</evidence>
<dbReference type="InterPro" id="IPR002885">
    <property type="entry name" value="PPR_rpt"/>
</dbReference>
<dbReference type="GO" id="GO:0071897">
    <property type="term" value="P:DNA biosynthetic process"/>
    <property type="evidence" value="ECO:0007669"/>
    <property type="project" value="UniProtKB-KW"/>
</dbReference>
<dbReference type="SUPFAM" id="SSF52540">
    <property type="entry name" value="P-loop containing nucleoside triphosphate hydrolases"/>
    <property type="match status" value="1"/>
</dbReference>
<evidence type="ECO:0000256" key="8">
    <source>
        <dbReference type="ARBA" id="ARBA00022777"/>
    </source>
</evidence>
<evidence type="ECO:0000256" key="13">
    <source>
        <dbReference type="ARBA" id="ARBA00060693"/>
    </source>
</evidence>
<dbReference type="InterPro" id="IPR011990">
    <property type="entry name" value="TPR-like_helical_dom_sf"/>
</dbReference>
<feature type="repeat" description="PPR" evidence="14">
    <location>
        <begin position="88"/>
        <end position="122"/>
    </location>
</feature>
<proteinExistence type="inferred from homology"/>
<dbReference type="SUPFAM" id="SSF57716">
    <property type="entry name" value="Glucocorticoid receptor-like (DNA-binding domain)"/>
    <property type="match status" value="1"/>
</dbReference>
<comment type="similarity">
    <text evidence="1">Belongs to the thymidine kinase family.</text>
</comment>
<dbReference type="Pfam" id="PF00265">
    <property type="entry name" value="TK"/>
    <property type="match status" value="1"/>
</dbReference>
<dbReference type="Gene3D" id="3.30.60.20">
    <property type="match status" value="1"/>
</dbReference>
<keyword evidence="7" id="KW-0547">Nucleotide-binding</keyword>
<name>A0A2Z6NXI8_TRISU</name>
<dbReference type="GO" id="GO:0003723">
    <property type="term" value="F:RNA binding"/>
    <property type="evidence" value="ECO:0007669"/>
    <property type="project" value="InterPro"/>
</dbReference>
<dbReference type="GO" id="GO:0004797">
    <property type="term" value="F:thymidine kinase activity"/>
    <property type="evidence" value="ECO:0007669"/>
    <property type="project" value="UniProtKB-EC"/>
</dbReference>
<dbReference type="Gene3D" id="3.40.50.300">
    <property type="entry name" value="P-loop containing nucleotide triphosphate hydrolases"/>
    <property type="match status" value="1"/>
</dbReference>
<organism evidence="15 16">
    <name type="scientific">Trifolium subterraneum</name>
    <name type="common">Subterranean clover</name>
    <dbReference type="NCBI Taxonomy" id="3900"/>
    <lineage>
        <taxon>Eukaryota</taxon>
        <taxon>Viridiplantae</taxon>
        <taxon>Streptophyta</taxon>
        <taxon>Embryophyta</taxon>
        <taxon>Tracheophyta</taxon>
        <taxon>Spermatophyta</taxon>
        <taxon>Magnoliopsida</taxon>
        <taxon>eudicotyledons</taxon>
        <taxon>Gunneridae</taxon>
        <taxon>Pentapetalae</taxon>
        <taxon>rosids</taxon>
        <taxon>fabids</taxon>
        <taxon>Fabales</taxon>
        <taxon>Fabaceae</taxon>
        <taxon>Papilionoideae</taxon>
        <taxon>50 kb inversion clade</taxon>
        <taxon>NPAAA clade</taxon>
        <taxon>Hologalegina</taxon>
        <taxon>IRL clade</taxon>
        <taxon>Trifolieae</taxon>
        <taxon>Trifolium</taxon>
    </lineage>
</organism>
<dbReference type="PANTHER" id="PTHR47926">
    <property type="entry name" value="PENTATRICOPEPTIDE REPEAT-CONTAINING PROTEIN"/>
    <property type="match status" value="1"/>
</dbReference>
<gene>
    <name evidence="15" type="ORF">TSUD_406660</name>
</gene>
<accession>A0A2Z6NXI8</accession>
<evidence type="ECO:0000256" key="10">
    <source>
        <dbReference type="ARBA" id="ARBA00022840"/>
    </source>
</evidence>
<keyword evidence="10" id="KW-0067">ATP-binding</keyword>
<evidence type="ECO:0000256" key="4">
    <source>
        <dbReference type="ARBA" id="ARBA00022679"/>
    </source>
</evidence>
<dbReference type="Gene3D" id="1.25.40.10">
    <property type="entry name" value="Tetratricopeptide repeat domain"/>
    <property type="match status" value="2"/>
</dbReference>
<keyword evidence="5" id="KW-0479">Metal-binding</keyword>
<evidence type="ECO:0000256" key="12">
    <source>
        <dbReference type="ARBA" id="ARBA00048254"/>
    </source>
</evidence>
<dbReference type="Pfam" id="PF13041">
    <property type="entry name" value="PPR_2"/>
    <property type="match status" value="2"/>
</dbReference>
<evidence type="ECO:0000256" key="5">
    <source>
        <dbReference type="ARBA" id="ARBA00022723"/>
    </source>
</evidence>
<sequence length="579" mass="64694">MFAGKTSSLIRRIQSESDSGSCKPAIITGEIFSAFRSSLAENTQNLDKVLQGLCVSGRLAEAIRLLYRTRLPVHQKTYSLMLQELEKDLFAWNAIIAGYVQKGLEEDGLETFYAMRHAGLRPDQYTFASVFRACATLALLEPGRQAHGVMLKCQIGDNVVVNSALIDMYFKCCCICDGRLLFDKCLSRNTITWTTLISGYGKHGRVAEVLDSFHRMISESFRPNYVTFLAVLVACSHGGLIDEGHKYFQSMIREYGMVPQAKHYAVMVDLLGRSGKLKEAYEFVLKSPYKEHSVIWGALLGACKIHGDLDLLKIASKKYFEFERVNAGKYVVLANAYASSGLWDSVEEVRASLRESGMAKEPGYSRIEVQKEVCFFFKGDLSHRKADEIYQEFLNFGLSFSKAMVGNVAIIKSSKDTRYGLDSIVTHDGAKLPCWPLTNLSSFKQKFGIDAYEKLDVIGIDEAQFFDDLYDFCREAADHDGKTVIVAGLDGNYLRKSFGSVLDIIPLADSITKLTARCEICGKNALFTLRKTQDKQVELIGGDDVYMPVCRQHYVNGQVAVETARHVVESKKVECGSHI</sequence>
<keyword evidence="3" id="KW-0237">DNA synthesis</keyword>
<dbReference type="FunFam" id="3.30.60.20:FF:000051">
    <property type="entry name" value="Thymidine kinase"/>
    <property type="match status" value="1"/>
</dbReference>
<evidence type="ECO:0000313" key="16">
    <source>
        <dbReference type="Proteomes" id="UP000242715"/>
    </source>
</evidence>
<dbReference type="GO" id="GO:0009451">
    <property type="term" value="P:RNA modification"/>
    <property type="evidence" value="ECO:0007669"/>
    <property type="project" value="InterPro"/>
</dbReference>
<keyword evidence="4" id="KW-0808">Transferase</keyword>
<dbReference type="FunFam" id="3.40.50.300:FF:000948">
    <property type="entry name" value="Thymidine kinase"/>
    <property type="match status" value="1"/>
</dbReference>
<dbReference type="GO" id="GO:0006950">
    <property type="term" value="P:response to stress"/>
    <property type="evidence" value="ECO:0007669"/>
    <property type="project" value="UniProtKB-ARBA"/>
</dbReference>
<dbReference type="GO" id="GO:0046872">
    <property type="term" value="F:metal ion binding"/>
    <property type="evidence" value="ECO:0007669"/>
    <property type="project" value="UniProtKB-KW"/>
</dbReference>
<keyword evidence="16" id="KW-1185">Reference proteome</keyword>
<evidence type="ECO:0000256" key="1">
    <source>
        <dbReference type="ARBA" id="ARBA00007587"/>
    </source>
</evidence>
<evidence type="ECO:0000256" key="6">
    <source>
        <dbReference type="ARBA" id="ARBA00022737"/>
    </source>
</evidence>
<comment type="pathway">
    <text evidence="11">Purine metabolism.</text>
</comment>
<dbReference type="InterPro" id="IPR027417">
    <property type="entry name" value="P-loop_NTPase"/>
</dbReference>
<evidence type="ECO:0000256" key="9">
    <source>
        <dbReference type="ARBA" id="ARBA00022833"/>
    </source>
</evidence>
<dbReference type="InterPro" id="IPR020633">
    <property type="entry name" value="Thymidine_kinase_CS"/>
</dbReference>
<dbReference type="Pfam" id="PF20431">
    <property type="entry name" value="E_motif"/>
    <property type="match status" value="1"/>
</dbReference>
<evidence type="ECO:0000256" key="7">
    <source>
        <dbReference type="ARBA" id="ARBA00022741"/>
    </source>
</evidence>
<dbReference type="Proteomes" id="UP000242715">
    <property type="component" value="Unassembled WGS sequence"/>
</dbReference>
<dbReference type="NCBIfam" id="TIGR00756">
    <property type="entry name" value="PPR"/>
    <property type="match status" value="2"/>
</dbReference>
<dbReference type="InterPro" id="IPR001267">
    <property type="entry name" value="Thymidine_kinase"/>
</dbReference>
<dbReference type="GO" id="GO:0005524">
    <property type="term" value="F:ATP binding"/>
    <property type="evidence" value="ECO:0007669"/>
    <property type="project" value="UniProtKB-KW"/>
</dbReference>
<dbReference type="FunFam" id="1.25.40.10:FF:000090">
    <property type="entry name" value="Pentatricopeptide repeat-containing protein, chloroplastic"/>
    <property type="match status" value="1"/>
</dbReference>
<dbReference type="InterPro" id="IPR046960">
    <property type="entry name" value="PPR_At4g14850-like_plant"/>
</dbReference>
<reference evidence="16" key="1">
    <citation type="journal article" date="2017" name="Front. Plant Sci.">
        <title>Climate Clever Clovers: New Paradigm to Reduce the Environmental Footprint of Ruminants by Breeding Low Methanogenic Forages Utilizing Haplotype Variation.</title>
        <authorList>
            <person name="Kaur P."/>
            <person name="Appels R."/>
            <person name="Bayer P.E."/>
            <person name="Keeble-Gagnere G."/>
            <person name="Wang J."/>
            <person name="Hirakawa H."/>
            <person name="Shirasawa K."/>
            <person name="Vercoe P."/>
            <person name="Stefanova K."/>
            <person name="Durmic Z."/>
            <person name="Nichols P."/>
            <person name="Revell C."/>
            <person name="Isobe S.N."/>
            <person name="Edwards D."/>
            <person name="Erskine W."/>
        </authorList>
    </citation>
    <scope>NUCLEOTIDE SEQUENCE [LARGE SCALE GENOMIC DNA]</scope>
    <source>
        <strain evidence="16">cv. Daliak</strain>
    </source>
</reference>
<dbReference type="GO" id="GO:0042802">
    <property type="term" value="F:identical protein binding"/>
    <property type="evidence" value="ECO:0007669"/>
    <property type="project" value="UniProtKB-ARBA"/>
</dbReference>
<dbReference type="PROSITE" id="PS51375">
    <property type="entry name" value="PPR"/>
    <property type="match status" value="2"/>
</dbReference>
<dbReference type="PROSITE" id="PS00603">
    <property type="entry name" value="TK_CELLULAR_TYPE"/>
    <property type="match status" value="1"/>
</dbReference>
<dbReference type="EMBL" id="DF974491">
    <property type="protein sequence ID" value="GAU48914.1"/>
    <property type="molecule type" value="Genomic_DNA"/>
</dbReference>
<feature type="repeat" description="PPR" evidence="14">
    <location>
        <begin position="189"/>
        <end position="223"/>
    </location>
</feature>
<dbReference type="PANTHER" id="PTHR47926:SF347">
    <property type="entry name" value="PENTATRICOPEPTIDE REPEAT-CONTAINING PROTEIN"/>
    <property type="match status" value="1"/>
</dbReference>